<dbReference type="SUPFAM" id="SSF53850">
    <property type="entry name" value="Periplasmic binding protein-like II"/>
    <property type="match status" value="1"/>
</dbReference>
<evidence type="ECO:0000256" key="1">
    <source>
        <dbReference type="ARBA" id="ARBA00008520"/>
    </source>
</evidence>
<evidence type="ECO:0008006" key="5">
    <source>
        <dbReference type="Google" id="ProtNLM"/>
    </source>
</evidence>
<dbReference type="Gene3D" id="3.40.190.10">
    <property type="entry name" value="Periplasmic binding protein-like II"/>
    <property type="match status" value="2"/>
</dbReference>
<dbReference type="InterPro" id="IPR006059">
    <property type="entry name" value="SBP"/>
</dbReference>
<dbReference type="AlphaFoldDB" id="A0A644XYD1"/>
<reference evidence="4" key="1">
    <citation type="submission" date="2019-08" db="EMBL/GenBank/DDBJ databases">
        <authorList>
            <person name="Kucharzyk K."/>
            <person name="Murdoch R.W."/>
            <person name="Higgins S."/>
            <person name="Loffler F."/>
        </authorList>
    </citation>
    <scope>NUCLEOTIDE SEQUENCE</scope>
</reference>
<dbReference type="InterPro" id="IPR050490">
    <property type="entry name" value="Bact_solute-bd_prot1"/>
</dbReference>
<evidence type="ECO:0000256" key="2">
    <source>
        <dbReference type="ARBA" id="ARBA00022448"/>
    </source>
</evidence>
<evidence type="ECO:0000256" key="3">
    <source>
        <dbReference type="ARBA" id="ARBA00022729"/>
    </source>
</evidence>
<comment type="similarity">
    <text evidence="1">Belongs to the bacterial solute-binding protein 1 family.</text>
</comment>
<proteinExistence type="inferred from homology"/>
<dbReference type="EMBL" id="VSSQ01003099">
    <property type="protein sequence ID" value="MPM19044.1"/>
    <property type="molecule type" value="Genomic_DNA"/>
</dbReference>
<dbReference type="Pfam" id="PF01547">
    <property type="entry name" value="SBP_bac_1"/>
    <property type="match status" value="1"/>
</dbReference>
<dbReference type="PANTHER" id="PTHR43649">
    <property type="entry name" value="ARABINOSE-BINDING PROTEIN-RELATED"/>
    <property type="match status" value="1"/>
</dbReference>
<accession>A0A644XYD1</accession>
<comment type="caution">
    <text evidence="4">The sequence shown here is derived from an EMBL/GenBank/DDBJ whole genome shotgun (WGS) entry which is preliminary data.</text>
</comment>
<evidence type="ECO:0000313" key="4">
    <source>
        <dbReference type="EMBL" id="MPM19044.1"/>
    </source>
</evidence>
<sequence>MRNSVRKVMCMAMVACLALGGVFAGGKTETSDPGKPNLLVSVWAGPHADLQKEVSSTFTKSAVTIDDVDYGSLKQKQLTSFQSVSGSGNYDVVWVNSQWMKEYTDAGYLLPIDGYLKAAGIDTSIYAKGLFDGCVFNGQTYGLPTFAQTMIIAYDSEAFEKAGLAVPKNADELIAVAKYFKERGTGIALPAKQGTAAVTLFSQLLFSDGGYYFDGNGKLDIASDKAVQAAAIYDELVKYSVEGTLAWHHDEVAEAVRMKDAPIGLIMSGLANQNADPEKSLIVDTVKYAPLAGRSGIAAATNSFWVWAVAKNSANAQAAADYVMWMTSYDVEKKQTLADQQVSASNELSKDPEILAKAPFLPAVMQQLAAGKIDPPLANFGKLKAALVVSLSEIASSDSAPADVMKRLQADLQGVDFSK</sequence>
<gene>
    <name evidence="4" type="ORF">SDC9_65462</name>
</gene>
<name>A0A644XYD1_9ZZZZ</name>
<keyword evidence="3" id="KW-0732">Signal</keyword>
<keyword evidence="2" id="KW-0813">Transport</keyword>
<protein>
    <recommendedName>
        <fullName evidence="5">ABC transporter-binding protein</fullName>
    </recommendedName>
</protein>
<organism evidence="4">
    <name type="scientific">bioreactor metagenome</name>
    <dbReference type="NCBI Taxonomy" id="1076179"/>
    <lineage>
        <taxon>unclassified sequences</taxon>
        <taxon>metagenomes</taxon>
        <taxon>ecological metagenomes</taxon>
    </lineage>
</organism>
<dbReference type="PANTHER" id="PTHR43649:SF34">
    <property type="entry name" value="ABC TRANSPORTER PERIPLASMIC-BINDING PROTEIN YCJN-RELATED"/>
    <property type="match status" value="1"/>
</dbReference>